<gene>
    <name evidence="1" type="primary">porQ</name>
    <name evidence="1" type="ORF">FRY97_03185</name>
</gene>
<proteinExistence type="predicted"/>
<comment type="caution">
    <text evidence="1">The sequence shown here is derived from an EMBL/GenBank/DDBJ whole genome shotgun (WGS) entry which is preliminary data.</text>
</comment>
<dbReference type="NCBIfam" id="NF033711">
    <property type="entry name" value="T9SS_PorQ"/>
    <property type="match status" value="1"/>
</dbReference>
<evidence type="ECO:0000313" key="1">
    <source>
        <dbReference type="EMBL" id="TXB68396.1"/>
    </source>
</evidence>
<dbReference type="OrthoDB" id="9809953at2"/>
<dbReference type="Gene3D" id="2.40.160.60">
    <property type="entry name" value="Outer membrane protein transport protein (OMPP1/FadL/TodX)"/>
    <property type="match status" value="1"/>
</dbReference>
<keyword evidence="2" id="KW-1185">Reference proteome</keyword>
<accession>A0A5C6S0P2</accession>
<dbReference type="Proteomes" id="UP000321580">
    <property type="component" value="Unassembled WGS sequence"/>
</dbReference>
<dbReference type="RefSeq" id="WP_147165975.1">
    <property type="nucleotide sequence ID" value="NZ_VOOR01000004.1"/>
</dbReference>
<dbReference type="AlphaFoldDB" id="A0A5C6S0P2"/>
<name>A0A5C6S0P2_9BACT</name>
<evidence type="ECO:0000313" key="2">
    <source>
        <dbReference type="Proteomes" id="UP000321580"/>
    </source>
</evidence>
<reference evidence="1 2" key="1">
    <citation type="submission" date="2019-08" db="EMBL/GenBank/DDBJ databases">
        <title>Genome of Phaeodactylibacter luteus.</title>
        <authorList>
            <person name="Bowman J.P."/>
        </authorList>
    </citation>
    <scope>NUCLEOTIDE SEQUENCE [LARGE SCALE GENOMIC DNA]</scope>
    <source>
        <strain evidence="1 2">KCTC 42180</strain>
    </source>
</reference>
<protein>
    <submittedName>
        <fullName evidence="1">Type IX secretion system protein PorQ</fullName>
    </submittedName>
</protein>
<dbReference type="SUPFAM" id="SSF56935">
    <property type="entry name" value="Porins"/>
    <property type="match status" value="1"/>
</dbReference>
<organism evidence="1 2">
    <name type="scientific">Phaeodactylibacter luteus</name>
    <dbReference type="NCBI Taxonomy" id="1564516"/>
    <lineage>
        <taxon>Bacteria</taxon>
        <taxon>Pseudomonadati</taxon>
        <taxon>Bacteroidota</taxon>
        <taxon>Saprospiria</taxon>
        <taxon>Saprospirales</taxon>
        <taxon>Haliscomenobacteraceae</taxon>
        <taxon>Phaeodactylibacter</taxon>
    </lineage>
</organism>
<sequence>MRTSTRLLLFFLPMLCVLSLHGQIGGLYTYEFLNLSNSARQTALGGTLITVQDDDANLALGNPAVLNHSMHQQLSFSHSFMVAGINHGYASYAHYFEPKQITGHLGVQYIHYGTFDETNELGERIGSFQASEYAITAGAGRQVSERLALGANFRAITSQLAGYSSIGLGLDAAALYADTARNLTGALVFRNMGRQITYYAEGNPEPLPFEIQLGISKRLRYLPFRLSVTYRYLNRWNIRYDDPNAEPSLLFFGEEQPEESRSSIWIDNLFRHFVFSGEFLLGPRENLRLRAGYSHLMRRELALDNFGSLAGFSFGLGVKISRFRIEYGHQAYHLAGGLNHLSISTNIREFKGG</sequence>
<dbReference type="NCBIfam" id="NF033709">
    <property type="entry name" value="PorV_fam"/>
    <property type="match status" value="1"/>
</dbReference>
<dbReference type="EMBL" id="VOOR01000004">
    <property type="protein sequence ID" value="TXB68396.1"/>
    <property type="molecule type" value="Genomic_DNA"/>
</dbReference>